<evidence type="ECO:0000256" key="2">
    <source>
        <dbReference type="SAM" id="Phobius"/>
    </source>
</evidence>
<dbReference type="InterPro" id="IPR036378">
    <property type="entry name" value="FAS1_dom_sf"/>
</dbReference>
<dbReference type="Gene3D" id="2.30.180.10">
    <property type="entry name" value="FAS1 domain"/>
    <property type="match status" value="2"/>
</dbReference>
<gene>
    <name evidence="4" type="ORF">METBIDRAFT_46441</name>
</gene>
<proteinExistence type="predicted"/>
<dbReference type="Proteomes" id="UP000092555">
    <property type="component" value="Unassembled WGS sequence"/>
</dbReference>
<dbReference type="STRING" id="869754.A0A1A0H551"/>
<feature type="transmembrane region" description="Helical" evidence="2">
    <location>
        <begin position="866"/>
        <end position="893"/>
    </location>
</feature>
<dbReference type="InterPro" id="IPR050904">
    <property type="entry name" value="Adhesion/Biosynth-related"/>
</dbReference>
<dbReference type="GO" id="GO:0000329">
    <property type="term" value="C:fungal-type vacuole membrane"/>
    <property type="evidence" value="ECO:0007669"/>
    <property type="project" value="TreeGrafter"/>
</dbReference>
<evidence type="ECO:0000256" key="1">
    <source>
        <dbReference type="SAM" id="MobiDB-lite"/>
    </source>
</evidence>
<accession>A0A1A0H551</accession>
<evidence type="ECO:0000259" key="3">
    <source>
        <dbReference type="PROSITE" id="PS50213"/>
    </source>
</evidence>
<feature type="region of interest" description="Disordered" evidence="1">
    <location>
        <begin position="948"/>
        <end position="973"/>
    </location>
</feature>
<dbReference type="RefSeq" id="XP_018709698.1">
    <property type="nucleotide sequence ID" value="XM_018858040.1"/>
</dbReference>
<dbReference type="AlphaFoldDB" id="A0A1A0H551"/>
<comment type="caution">
    <text evidence="4">The sequence shown here is derived from an EMBL/GenBank/DDBJ whole genome shotgun (WGS) entry which is preliminary data.</text>
</comment>
<keyword evidence="2" id="KW-0812">Transmembrane</keyword>
<dbReference type="Pfam" id="PF02469">
    <property type="entry name" value="Fasciclin"/>
    <property type="match status" value="1"/>
</dbReference>
<reference evidence="4 5" key="1">
    <citation type="submission" date="2016-05" db="EMBL/GenBank/DDBJ databases">
        <title>Comparative genomics of biotechnologically important yeasts.</title>
        <authorList>
            <consortium name="DOE Joint Genome Institute"/>
            <person name="Riley R."/>
            <person name="Haridas S."/>
            <person name="Wolfe K.H."/>
            <person name="Lopes M.R."/>
            <person name="Hittinger C.T."/>
            <person name="Goker M."/>
            <person name="Salamov A."/>
            <person name="Wisecaver J."/>
            <person name="Long T.M."/>
            <person name="Aerts A.L."/>
            <person name="Barry K."/>
            <person name="Choi C."/>
            <person name="Clum A."/>
            <person name="Coughlan A.Y."/>
            <person name="Deshpande S."/>
            <person name="Douglass A.P."/>
            <person name="Hanson S.J."/>
            <person name="Klenk H.-P."/>
            <person name="LaButti K."/>
            <person name="Lapidus A."/>
            <person name="Lindquist E."/>
            <person name="Lipzen A."/>
            <person name="Meier-kolthoff J.P."/>
            <person name="Ohm R.A."/>
            <person name="Otillar R.P."/>
            <person name="Pangilinan J."/>
            <person name="Peng Y."/>
            <person name="Rokas A."/>
            <person name="Rosa C.A."/>
            <person name="Scheuner C."/>
            <person name="Sibirny A.A."/>
            <person name="Slot J.C."/>
            <person name="Stielow J.B."/>
            <person name="Sun H."/>
            <person name="Kurtzman C.P."/>
            <person name="Blackwell M."/>
            <person name="Grigoriev I.V."/>
            <person name="Jeffries T.W."/>
        </authorList>
    </citation>
    <scope>NUCLEOTIDE SEQUENCE [LARGE SCALE GENOMIC DNA]</scope>
    <source>
        <strain evidence="4 5">NRRL YB-4993</strain>
    </source>
</reference>
<dbReference type="InterPro" id="IPR000782">
    <property type="entry name" value="FAS1_domain"/>
</dbReference>
<dbReference type="EMBL" id="LXTC01000007">
    <property type="protein sequence ID" value="OBA19166.1"/>
    <property type="molecule type" value="Genomic_DNA"/>
</dbReference>
<sequence length="997" mass="111546">MKHPVSPAAPDLLEPPATIIDYLSADPQYSYFLRHIQRLGLVPTINQMANVTLFAPVNLAFVDSELTAGDSAANLLRYFAAQRFRVSYILGTTAVLDSLYETKRSGDGAHFFPLKVGASDARESGPYMVNDIAEILEYDGYAKHQHSFIQTIDHLLPLAVSMCSLLMDPSAETHVVNGHSIRFVKLVFQLAFATEKHGPAPISCDDFLANVSTVLVPTDRYIESSLLDMEKRYYLTLHHGLKNPDLYPTKEAVREMKTDYLSFLLNLLLPDLVGGVNGTSLSQLHSSTWGQNSYNISFDPNTSLVRLNNKIWSAANSTALTLSDGLLHIFDLDSKDPTQAVDFVDACNIDRVAMIPRKTLFAMHFSNLVRELRFYKKAHLIDESAMNQTILVDASDRDDFFDEDYVSSIHLNRQQMLYKFIDGFVDMNHLLSPESPRFHALLNSKLCLKKRINSCFRVKVSGTLESDGTRIVFNDRFEAGSPFIALGNNSIYVLETDFAVPASFKNVVAQLISDGTTRENLDHVTVDKSSCLQTLKYFEEFDLLLLKDNHKGYTVFLPCGRPIWDGNERSRNKRFVSWDSLGLILKYLEKNPNLFQTVLQDNFFEDMIYSDFGLEDSRESSRLVTTLNGNSVNISELYHEGDYNHIIRVNETAISIPLNSDVLFLQGVIHITQKVLLPADFLVSLKDLINAEHDSSLDTSSFAGLIDEFPRLANLVLLDNPTGSEFSIMAPTSELLREYNITRDYKRLLEFLELHLISNSEADILLKCMGVPFFESRNLSYTIQTSKANGAFTCHTNPLSGKTFLSLPQKLDVYSAFTTAVNHKVRVMNYGCSQQGTANSSCVFLLDRPLDVAWFDIPDNFLHVHIGWISVGIGIVIGVILFGFFTTTIVLCLSKTGKKKDQAPELEGSYKPAGSGYMPITSNEDPLAANFDHGYETDVDLMRSETDQLLPKNGERRPGSVRGLSPAGGVPSAPLKIKKQGILETINRERNLPPLMV</sequence>
<dbReference type="PROSITE" id="PS50213">
    <property type="entry name" value="FAS1"/>
    <property type="match status" value="1"/>
</dbReference>
<dbReference type="GO" id="GO:0016236">
    <property type="term" value="P:macroautophagy"/>
    <property type="evidence" value="ECO:0007669"/>
    <property type="project" value="TreeGrafter"/>
</dbReference>
<dbReference type="GeneID" id="30031016"/>
<protein>
    <recommendedName>
        <fullName evidence="3">FAS1 domain-containing protein</fullName>
    </recommendedName>
</protein>
<name>A0A1A0H551_9ASCO</name>
<evidence type="ECO:0000313" key="5">
    <source>
        <dbReference type="Proteomes" id="UP000092555"/>
    </source>
</evidence>
<dbReference type="SUPFAM" id="SSF82153">
    <property type="entry name" value="FAS1 domain"/>
    <property type="match status" value="2"/>
</dbReference>
<feature type="domain" description="FAS1" evidence="3">
    <location>
        <begin position="16"/>
        <end position="156"/>
    </location>
</feature>
<dbReference type="OrthoDB" id="286301at2759"/>
<evidence type="ECO:0000313" key="4">
    <source>
        <dbReference type="EMBL" id="OBA19166.1"/>
    </source>
</evidence>
<dbReference type="PANTHER" id="PTHR10900:SF77">
    <property type="entry name" value="FI19380P1"/>
    <property type="match status" value="1"/>
</dbReference>
<organism evidence="4 5">
    <name type="scientific">Metschnikowia bicuspidata var. bicuspidata NRRL YB-4993</name>
    <dbReference type="NCBI Taxonomy" id="869754"/>
    <lineage>
        <taxon>Eukaryota</taxon>
        <taxon>Fungi</taxon>
        <taxon>Dikarya</taxon>
        <taxon>Ascomycota</taxon>
        <taxon>Saccharomycotina</taxon>
        <taxon>Pichiomycetes</taxon>
        <taxon>Metschnikowiaceae</taxon>
        <taxon>Metschnikowia</taxon>
    </lineage>
</organism>
<dbReference type="PANTHER" id="PTHR10900">
    <property type="entry name" value="PERIOSTIN-RELATED"/>
    <property type="match status" value="1"/>
</dbReference>
<keyword evidence="2" id="KW-1133">Transmembrane helix</keyword>
<keyword evidence="2" id="KW-0472">Membrane</keyword>
<keyword evidence="5" id="KW-1185">Reference proteome</keyword>